<reference evidence="3 4" key="1">
    <citation type="journal article" date="2023" name="Microorganisms">
        <title>Thiorhodovibrio frisius and Trv. litoralis spp. nov., Two Novel Members from a Clade of Fastidious Purple Sulfur Bacteria That Exhibit Unique Red-Shifted Light-Harvesting Capabilities.</title>
        <authorList>
            <person name="Methner A."/>
            <person name="Kuzyk S.B."/>
            <person name="Petersen J."/>
            <person name="Bauer S."/>
            <person name="Brinkmann H."/>
            <person name="Sichau K."/>
            <person name="Wanner G."/>
            <person name="Wolf J."/>
            <person name="Neumann-Schaal M."/>
            <person name="Henke P."/>
            <person name="Tank M."/>
            <person name="Sproer C."/>
            <person name="Bunk B."/>
            <person name="Overmann J."/>
        </authorList>
    </citation>
    <scope>NUCLEOTIDE SEQUENCE [LARGE SCALE GENOMIC DNA]</scope>
    <source>
        <strain evidence="3 4">DSM 6702</strain>
    </source>
</reference>
<dbReference type="InterPro" id="IPR005182">
    <property type="entry name" value="YdbS-like_PH"/>
</dbReference>
<proteinExistence type="predicted"/>
<dbReference type="Proteomes" id="UP001432180">
    <property type="component" value="Chromosome"/>
</dbReference>
<keyword evidence="1" id="KW-0472">Membrane</keyword>
<evidence type="ECO:0000256" key="1">
    <source>
        <dbReference type="SAM" id="Phobius"/>
    </source>
</evidence>
<organism evidence="3 4">
    <name type="scientific">Thiorhodovibrio winogradskyi</name>
    <dbReference type="NCBI Taxonomy" id="77007"/>
    <lineage>
        <taxon>Bacteria</taxon>
        <taxon>Pseudomonadati</taxon>
        <taxon>Pseudomonadota</taxon>
        <taxon>Gammaproteobacteria</taxon>
        <taxon>Chromatiales</taxon>
        <taxon>Chromatiaceae</taxon>
        <taxon>Thiorhodovibrio</taxon>
    </lineage>
</organism>
<dbReference type="Pfam" id="PF03703">
    <property type="entry name" value="bPH_2"/>
    <property type="match status" value="1"/>
</dbReference>
<keyword evidence="1" id="KW-0812">Transmembrane</keyword>
<evidence type="ECO:0000259" key="2">
    <source>
        <dbReference type="Pfam" id="PF03703"/>
    </source>
</evidence>
<evidence type="ECO:0000313" key="3">
    <source>
        <dbReference type="EMBL" id="WPL19144.1"/>
    </source>
</evidence>
<protein>
    <submittedName>
        <fullName evidence="3">Bacterial membrane flanked domain protein</fullName>
    </submittedName>
</protein>
<keyword evidence="1" id="KW-1133">Transmembrane helix</keyword>
<keyword evidence="4" id="KW-1185">Reference proteome</keyword>
<feature type="transmembrane region" description="Helical" evidence="1">
    <location>
        <begin position="62"/>
        <end position="83"/>
    </location>
</feature>
<gene>
    <name evidence="3" type="ORF">Thiowin_04250</name>
</gene>
<name>A0ABZ0SEQ3_9GAMM</name>
<dbReference type="EMBL" id="CP121472">
    <property type="protein sequence ID" value="WPL19144.1"/>
    <property type="molecule type" value="Genomic_DNA"/>
</dbReference>
<feature type="transmembrane region" description="Helical" evidence="1">
    <location>
        <begin position="21"/>
        <end position="42"/>
    </location>
</feature>
<evidence type="ECO:0000313" key="4">
    <source>
        <dbReference type="Proteomes" id="UP001432180"/>
    </source>
</evidence>
<accession>A0ABZ0SEQ3</accession>
<sequence length="169" mass="18982">MSEILYQANPSVWRMRPMGTIIAWLMLAGGLLIGLTGNLPYLETLYASFPALHGWQLQPRFLARYAGYGIAAIGAFNLLRWWLTCLVDQLEIYPNEIIWTHGLLAKNYTEINMGSVRTVQVHQSLLQRLVGAGDLLIFTTGDEPELAVHGLPRPNEIREHIRQRASTAG</sequence>
<feature type="domain" description="YdbS-like PH" evidence="2">
    <location>
        <begin position="92"/>
        <end position="161"/>
    </location>
</feature>